<dbReference type="EMBL" id="AWWI01000181">
    <property type="protein sequence ID" value="PIL14300.1"/>
    <property type="molecule type" value="Genomic_DNA"/>
</dbReference>
<gene>
    <name evidence="1" type="ORF">P775_26715</name>
</gene>
<dbReference type="OrthoDB" id="7856447at2"/>
<proteinExistence type="predicted"/>
<reference evidence="1 2" key="1">
    <citation type="submission" date="2013-09" db="EMBL/GenBank/DDBJ databases">
        <title>Genome sequencing of Phaeobacter antarcticus sp. nov. SM1211.</title>
        <authorList>
            <person name="Zhang X.-Y."/>
            <person name="Liu C."/>
            <person name="Chen X.-L."/>
            <person name="Xie B.-B."/>
            <person name="Qin Q.-L."/>
            <person name="Rong J.-C."/>
            <person name="Zhang Y.-Z."/>
        </authorList>
    </citation>
    <scope>NUCLEOTIDE SEQUENCE [LARGE SCALE GENOMIC DNA]</scope>
    <source>
        <strain evidence="1 2">SM1211</strain>
    </source>
</reference>
<organism evidence="1 2">
    <name type="scientific">Puniceibacterium antarcticum</name>
    <dbReference type="NCBI Taxonomy" id="1206336"/>
    <lineage>
        <taxon>Bacteria</taxon>
        <taxon>Pseudomonadati</taxon>
        <taxon>Pseudomonadota</taxon>
        <taxon>Alphaproteobacteria</taxon>
        <taxon>Rhodobacterales</taxon>
        <taxon>Paracoccaceae</taxon>
        <taxon>Puniceibacterium</taxon>
    </lineage>
</organism>
<name>A0A2G8QYD8_9RHOB</name>
<protein>
    <submittedName>
        <fullName evidence="1">Uncharacterized protein</fullName>
    </submittedName>
</protein>
<dbReference type="RefSeq" id="WP_099913614.1">
    <property type="nucleotide sequence ID" value="NZ_AWWI01000181.1"/>
</dbReference>
<sequence>MGQSIVIHGLIKKRAEIAGQHRAAIKAADAIKDDLAAIDRALLLCGYKDDPKGIAPRGKYKQLFGRNELKLTIINALRVAPADDETIAAQIMAAKGWGDDIHADVLKRVRDALQRAQTAGQVVQDFGPDGCLWTIAERATQPAETGS</sequence>
<dbReference type="Proteomes" id="UP000231259">
    <property type="component" value="Unassembled WGS sequence"/>
</dbReference>
<accession>A0A2G8QYD8</accession>
<evidence type="ECO:0000313" key="2">
    <source>
        <dbReference type="Proteomes" id="UP000231259"/>
    </source>
</evidence>
<comment type="caution">
    <text evidence="1">The sequence shown here is derived from an EMBL/GenBank/DDBJ whole genome shotgun (WGS) entry which is preliminary data.</text>
</comment>
<dbReference type="AlphaFoldDB" id="A0A2G8QYD8"/>
<evidence type="ECO:0000313" key="1">
    <source>
        <dbReference type="EMBL" id="PIL14300.1"/>
    </source>
</evidence>
<keyword evidence="2" id="KW-1185">Reference proteome</keyword>